<feature type="transmembrane region" description="Helical" evidence="8">
    <location>
        <begin position="204"/>
        <end position="221"/>
    </location>
</feature>
<dbReference type="GO" id="GO:0005886">
    <property type="term" value="C:plasma membrane"/>
    <property type="evidence" value="ECO:0007669"/>
    <property type="project" value="UniProtKB-SubCell"/>
</dbReference>
<evidence type="ECO:0000313" key="10">
    <source>
        <dbReference type="EMBL" id="ACZ01023.1"/>
    </source>
</evidence>
<dbReference type="InterPro" id="IPR036259">
    <property type="entry name" value="MFS_trans_sf"/>
</dbReference>
<dbReference type="Pfam" id="PF12832">
    <property type="entry name" value="MFS_1_like"/>
    <property type="match status" value="1"/>
</dbReference>
<evidence type="ECO:0000256" key="2">
    <source>
        <dbReference type="ARBA" id="ARBA00022448"/>
    </source>
</evidence>
<keyword evidence="11" id="KW-1185">Reference proteome</keyword>
<evidence type="ECO:0000256" key="4">
    <source>
        <dbReference type="ARBA" id="ARBA00022519"/>
    </source>
</evidence>
<proteinExistence type="predicted"/>
<feature type="transmembrane region" description="Helical" evidence="8">
    <location>
        <begin position="94"/>
        <end position="117"/>
    </location>
</feature>
<dbReference type="Proteomes" id="UP000002072">
    <property type="component" value="Chromosome"/>
</dbReference>
<dbReference type="STRING" id="519441.Smon_0543"/>
<keyword evidence="4" id="KW-0997">Cell inner membrane</keyword>
<feature type="transmembrane region" description="Helical" evidence="8">
    <location>
        <begin position="71"/>
        <end position="88"/>
    </location>
</feature>
<keyword evidence="2" id="KW-0813">Transport</keyword>
<dbReference type="Gene3D" id="1.20.1250.20">
    <property type="entry name" value="MFS general substrate transporter like domains"/>
    <property type="match status" value="2"/>
</dbReference>
<dbReference type="SUPFAM" id="SSF103473">
    <property type="entry name" value="MFS general substrate transporter"/>
    <property type="match status" value="1"/>
</dbReference>
<dbReference type="GeneID" id="29673699"/>
<dbReference type="OrthoDB" id="1653456at2"/>
<evidence type="ECO:0000256" key="5">
    <source>
        <dbReference type="ARBA" id="ARBA00022692"/>
    </source>
</evidence>
<organism evidence="10 11">
    <name type="scientific">Streptobacillus moniliformis (strain ATCC 14647 / DSM 12112 / NCTC 10651 / 9901)</name>
    <dbReference type="NCBI Taxonomy" id="519441"/>
    <lineage>
        <taxon>Bacteria</taxon>
        <taxon>Fusobacteriati</taxon>
        <taxon>Fusobacteriota</taxon>
        <taxon>Fusobacteriia</taxon>
        <taxon>Fusobacteriales</taxon>
        <taxon>Leptotrichiaceae</taxon>
        <taxon>Streptobacillus</taxon>
    </lineage>
</organism>
<dbReference type="eggNOG" id="COG2814">
    <property type="taxonomic scope" value="Bacteria"/>
</dbReference>
<dbReference type="EMBL" id="CP001779">
    <property type="protein sequence ID" value="ACZ01023.1"/>
    <property type="molecule type" value="Genomic_DNA"/>
</dbReference>
<protein>
    <submittedName>
        <fullName evidence="10">Major facilitator superfamily MFS_1</fullName>
    </submittedName>
</protein>
<gene>
    <name evidence="10" type="ordered locus">Smon_0543</name>
</gene>
<dbReference type="RefSeq" id="WP_012858578.1">
    <property type="nucleotide sequence ID" value="NC_013515.1"/>
</dbReference>
<evidence type="ECO:0000259" key="9">
    <source>
        <dbReference type="PROSITE" id="PS50850"/>
    </source>
</evidence>
<feature type="transmembrane region" description="Helical" evidence="8">
    <location>
        <begin position="31"/>
        <end position="51"/>
    </location>
</feature>
<feature type="transmembrane region" description="Helical" evidence="8">
    <location>
        <begin position="241"/>
        <end position="258"/>
    </location>
</feature>
<sequence>MTKKYTLMQILYWAMFSSVYAFANSFLSSRGFNSTLIGTVMALSALFSVLLQPLTARLIEVYKKITVKNSLIASMLLVLLNALLISYFDDKILVSIFFIILITGLLNAQTYMYTFIFQYINKGENVNFGIARGMGSAAFAISSYFYGLLGSKIGFEFIPICATILSLFVIFVIMSFKDIKKETLNNETEIKANFLEFFNKYKRFCYVLLGMIFIFFTHTVINTFMRNILESLGRGAEEVGIGFMIAAVVELPVMFYIVKLNKKFGYSKLLKISAIAFLTKITITYVTILTGNITLFYIAQITQFAGYAIYVPVSVYYTNHIMEEKDRIKGQAYMAVSATIGSILGNLIGGKIIEIYSLNSMILASLIATIIGAVILMLNLEDK</sequence>
<feature type="transmembrane region" description="Helical" evidence="8">
    <location>
        <begin position="270"/>
        <end position="289"/>
    </location>
</feature>
<keyword evidence="7 8" id="KW-0472">Membrane</keyword>
<feature type="domain" description="Major facilitator superfamily (MFS) profile" evidence="9">
    <location>
        <begin position="203"/>
        <end position="383"/>
    </location>
</feature>
<reference evidence="10 11" key="1">
    <citation type="journal article" date="2009" name="Stand. Genomic Sci.">
        <title>Complete genome sequence of Streptobacillus moniliformis type strain (9901T).</title>
        <authorList>
            <person name="Nolan M."/>
            <person name="Gronow S."/>
            <person name="Lapidus A."/>
            <person name="Ivanova N."/>
            <person name="Copeland A."/>
            <person name="Lucas S."/>
            <person name="Del Rio T.G."/>
            <person name="Chen F."/>
            <person name="Tice H."/>
            <person name="Pitluck S."/>
            <person name="Cheng J.F."/>
            <person name="Sims D."/>
            <person name="Meincke L."/>
            <person name="Bruce D."/>
            <person name="Goodwin L."/>
            <person name="Brettin T."/>
            <person name="Han C."/>
            <person name="Detter J.C."/>
            <person name="Ovchinikova G."/>
            <person name="Pati A."/>
            <person name="Mavromatis K."/>
            <person name="Mikhailova N."/>
            <person name="Chen A."/>
            <person name="Palaniappan K."/>
            <person name="Land M."/>
            <person name="Hauser L."/>
            <person name="Chang Y.J."/>
            <person name="Jeffries C.D."/>
            <person name="Rohde M."/>
            <person name="Sproer C."/>
            <person name="Goker M."/>
            <person name="Bristow J."/>
            <person name="Eisen J.A."/>
            <person name="Markowitz V."/>
            <person name="Hugenholtz P."/>
            <person name="Kyrpides N.C."/>
            <person name="Klenk H.P."/>
            <person name="Chain P."/>
        </authorList>
    </citation>
    <scope>NUCLEOTIDE SEQUENCE [LARGE SCALE GENOMIC DNA]</scope>
    <source>
        <strain evidence="11">ATCC 14647 / DSM 12112 / NCTC 10651 / 9901</strain>
    </source>
</reference>
<dbReference type="PANTHER" id="PTHR23522:SF10">
    <property type="entry name" value="3-PHENYLPROPIONIC ACID TRANSPORTER-RELATED"/>
    <property type="match status" value="1"/>
</dbReference>
<name>D1AXJ7_STRM9</name>
<feature type="transmembrane region" description="Helical" evidence="8">
    <location>
        <begin position="153"/>
        <end position="176"/>
    </location>
</feature>
<dbReference type="PROSITE" id="PS50850">
    <property type="entry name" value="MFS"/>
    <property type="match status" value="1"/>
</dbReference>
<evidence type="ECO:0000256" key="8">
    <source>
        <dbReference type="SAM" id="Phobius"/>
    </source>
</evidence>
<dbReference type="KEGG" id="smf:Smon_0543"/>
<keyword evidence="5 8" id="KW-0812">Transmembrane</keyword>
<dbReference type="AlphaFoldDB" id="D1AXJ7"/>
<dbReference type="HOGENOM" id="CLU_013133_5_0_0"/>
<dbReference type="InterPro" id="IPR024989">
    <property type="entry name" value="MFS_assoc_dom"/>
</dbReference>
<accession>D1AXJ7</accession>
<evidence type="ECO:0000256" key="6">
    <source>
        <dbReference type="ARBA" id="ARBA00022989"/>
    </source>
</evidence>
<feature type="transmembrane region" description="Helical" evidence="8">
    <location>
        <begin position="295"/>
        <end position="318"/>
    </location>
</feature>
<keyword evidence="6 8" id="KW-1133">Transmembrane helix</keyword>
<evidence type="ECO:0000256" key="3">
    <source>
        <dbReference type="ARBA" id="ARBA00022475"/>
    </source>
</evidence>
<keyword evidence="3" id="KW-1003">Cell membrane</keyword>
<evidence type="ECO:0000313" key="11">
    <source>
        <dbReference type="Proteomes" id="UP000002072"/>
    </source>
</evidence>
<evidence type="ECO:0000256" key="7">
    <source>
        <dbReference type="ARBA" id="ARBA00023136"/>
    </source>
</evidence>
<dbReference type="GO" id="GO:0022857">
    <property type="term" value="F:transmembrane transporter activity"/>
    <property type="evidence" value="ECO:0007669"/>
    <property type="project" value="InterPro"/>
</dbReference>
<evidence type="ECO:0000256" key="1">
    <source>
        <dbReference type="ARBA" id="ARBA00004429"/>
    </source>
</evidence>
<feature type="transmembrane region" description="Helical" evidence="8">
    <location>
        <begin position="129"/>
        <end position="147"/>
    </location>
</feature>
<dbReference type="InterPro" id="IPR020846">
    <property type="entry name" value="MFS_dom"/>
</dbReference>
<dbReference type="PANTHER" id="PTHR23522">
    <property type="entry name" value="BLL5896 PROTEIN"/>
    <property type="match status" value="1"/>
</dbReference>
<feature type="transmembrane region" description="Helical" evidence="8">
    <location>
        <begin position="361"/>
        <end position="380"/>
    </location>
</feature>
<feature type="transmembrane region" description="Helical" evidence="8">
    <location>
        <begin position="330"/>
        <end position="349"/>
    </location>
</feature>
<comment type="subcellular location">
    <subcellularLocation>
        <location evidence="1">Cell inner membrane</location>
        <topology evidence="1">Multi-pass membrane protein</topology>
    </subcellularLocation>
</comment>